<dbReference type="AlphaFoldDB" id="A0AAV1XVW3"/>
<keyword evidence="2" id="KW-1185">Reference proteome</keyword>
<sequence>MALLNCSVFSLFPPSSNSITNRTIPPFIILSSLSSFNLTHLKNHSRNKILKTLNPNFSLSHQPQEESPCTVQESVAITLVSSGGIQEAKFTKSAHEVLPVSLEENQDSGPIFEKGDVHNINGSSRHGLAEKFSAANGGKVKQANTNSDKWWLNLSYVLVILMQRDSKGGQKALYKLKYSSVEQGQSVDSYIVAFEDYGDANNFTVLLESFFEDVDDFCAYPVPMKIQELKEEIASYGKKVVVVKKRELQLYAGQPFRDVEMSLCSLIEQDQNEECLR</sequence>
<accession>A0AAV1XVW3</accession>
<evidence type="ECO:0000313" key="1">
    <source>
        <dbReference type="EMBL" id="CAL0325806.1"/>
    </source>
</evidence>
<dbReference type="PANTHER" id="PTHR34962">
    <property type="entry name" value="EMBRYO DEFECTIVE 1703-RELATED"/>
    <property type="match status" value="1"/>
</dbReference>
<dbReference type="PANTHER" id="PTHR34962:SF3">
    <property type="entry name" value="ABC SUBFAMILY C PROTEIN"/>
    <property type="match status" value="1"/>
</dbReference>
<dbReference type="Proteomes" id="UP001497480">
    <property type="component" value="Unassembled WGS sequence"/>
</dbReference>
<organism evidence="1 2">
    <name type="scientific">Lupinus luteus</name>
    <name type="common">European yellow lupine</name>
    <dbReference type="NCBI Taxonomy" id="3873"/>
    <lineage>
        <taxon>Eukaryota</taxon>
        <taxon>Viridiplantae</taxon>
        <taxon>Streptophyta</taxon>
        <taxon>Embryophyta</taxon>
        <taxon>Tracheophyta</taxon>
        <taxon>Spermatophyta</taxon>
        <taxon>Magnoliopsida</taxon>
        <taxon>eudicotyledons</taxon>
        <taxon>Gunneridae</taxon>
        <taxon>Pentapetalae</taxon>
        <taxon>rosids</taxon>
        <taxon>fabids</taxon>
        <taxon>Fabales</taxon>
        <taxon>Fabaceae</taxon>
        <taxon>Papilionoideae</taxon>
        <taxon>50 kb inversion clade</taxon>
        <taxon>genistoids sensu lato</taxon>
        <taxon>core genistoids</taxon>
        <taxon>Genisteae</taxon>
        <taxon>Lupinus</taxon>
    </lineage>
</organism>
<name>A0AAV1XVW3_LUPLU</name>
<dbReference type="EMBL" id="CAXHTB010000018">
    <property type="protein sequence ID" value="CAL0325806.1"/>
    <property type="molecule type" value="Genomic_DNA"/>
</dbReference>
<comment type="caution">
    <text evidence="1">The sequence shown here is derived from an EMBL/GenBank/DDBJ whole genome shotgun (WGS) entry which is preliminary data.</text>
</comment>
<gene>
    <name evidence="1" type="ORF">LLUT_LOCUS26866</name>
</gene>
<protein>
    <submittedName>
        <fullName evidence="1">Uncharacterized protein</fullName>
    </submittedName>
</protein>
<proteinExistence type="predicted"/>
<evidence type="ECO:0000313" key="2">
    <source>
        <dbReference type="Proteomes" id="UP001497480"/>
    </source>
</evidence>
<reference evidence="1 2" key="1">
    <citation type="submission" date="2024-03" db="EMBL/GenBank/DDBJ databases">
        <authorList>
            <person name="Martinez-Hernandez J."/>
        </authorList>
    </citation>
    <scope>NUCLEOTIDE SEQUENCE [LARGE SCALE GENOMIC DNA]</scope>
</reference>